<name>A0A218UDY1_9PASE</name>
<dbReference type="EMBL" id="MUZQ01000419">
    <property type="protein sequence ID" value="OWK51612.1"/>
    <property type="molecule type" value="Genomic_DNA"/>
</dbReference>
<reference evidence="1 2" key="1">
    <citation type="submission" date="2017-05" db="EMBL/GenBank/DDBJ databases">
        <title>Genome of assembly of the Bengalese finch, Lonchura striata domestica.</title>
        <authorList>
            <person name="Colquitt B.M."/>
            <person name="Brainard M.S."/>
        </authorList>
    </citation>
    <scope>NUCLEOTIDE SEQUENCE [LARGE SCALE GENOMIC DNA]</scope>
    <source>
        <strain evidence="1">White83orange57</strain>
    </source>
</reference>
<dbReference type="AlphaFoldDB" id="A0A218UDY1"/>
<protein>
    <submittedName>
        <fullName evidence="1">Uncharacterized protein</fullName>
    </submittedName>
</protein>
<dbReference type="Proteomes" id="UP000197619">
    <property type="component" value="Unassembled WGS sequence"/>
</dbReference>
<evidence type="ECO:0000313" key="1">
    <source>
        <dbReference type="EMBL" id="OWK51612.1"/>
    </source>
</evidence>
<proteinExistence type="predicted"/>
<keyword evidence="2" id="KW-1185">Reference proteome</keyword>
<sequence length="133" mass="14892">MLPFSALFPDFGNSLFVHSDQTLVFFFFGNVGFFGMGSELVTLRSLCVVCSQFSFNLGGNFRVFSKFFLFWGFLRGILGDFHGSSAAKSLEMAGMKKNGDFYKKISQIPKFPDLGINHLLPAFPISSLWNFCP</sequence>
<accession>A0A218UDY1</accession>
<evidence type="ECO:0000313" key="2">
    <source>
        <dbReference type="Proteomes" id="UP000197619"/>
    </source>
</evidence>
<organism evidence="1 2">
    <name type="scientific">Lonchura striata</name>
    <name type="common">white-rumped munia</name>
    <dbReference type="NCBI Taxonomy" id="40157"/>
    <lineage>
        <taxon>Eukaryota</taxon>
        <taxon>Metazoa</taxon>
        <taxon>Chordata</taxon>
        <taxon>Craniata</taxon>
        <taxon>Vertebrata</taxon>
        <taxon>Euteleostomi</taxon>
        <taxon>Archelosauria</taxon>
        <taxon>Archosauria</taxon>
        <taxon>Dinosauria</taxon>
        <taxon>Saurischia</taxon>
        <taxon>Theropoda</taxon>
        <taxon>Coelurosauria</taxon>
        <taxon>Aves</taxon>
        <taxon>Neognathae</taxon>
        <taxon>Neoaves</taxon>
        <taxon>Telluraves</taxon>
        <taxon>Australaves</taxon>
        <taxon>Passeriformes</taxon>
        <taxon>Passeroidea</taxon>
        <taxon>Estrildidae</taxon>
        <taxon>Estrildinae</taxon>
        <taxon>Lonchura</taxon>
    </lineage>
</organism>
<gene>
    <name evidence="1" type="ORF">RLOC_00013566</name>
</gene>
<comment type="caution">
    <text evidence="1">The sequence shown here is derived from an EMBL/GenBank/DDBJ whole genome shotgun (WGS) entry which is preliminary data.</text>
</comment>